<evidence type="ECO:0000256" key="5">
    <source>
        <dbReference type="SAM" id="MobiDB-lite"/>
    </source>
</evidence>
<evidence type="ECO:0000313" key="6">
    <source>
        <dbReference type="EMBL" id="MFC6008460.1"/>
    </source>
</evidence>
<comment type="caution">
    <text evidence="6">The sequence shown here is derived from an EMBL/GenBank/DDBJ whole genome shotgun (WGS) entry which is preliminary data.</text>
</comment>
<dbReference type="Proteomes" id="UP001596189">
    <property type="component" value="Unassembled WGS sequence"/>
</dbReference>
<organism evidence="6 7">
    <name type="scientific">Angustibacter luteus</name>
    <dbReference type="NCBI Taxonomy" id="658456"/>
    <lineage>
        <taxon>Bacteria</taxon>
        <taxon>Bacillati</taxon>
        <taxon>Actinomycetota</taxon>
        <taxon>Actinomycetes</taxon>
        <taxon>Kineosporiales</taxon>
        <taxon>Kineosporiaceae</taxon>
    </lineage>
</organism>
<feature type="region of interest" description="Disordered" evidence="5">
    <location>
        <begin position="146"/>
        <end position="171"/>
    </location>
</feature>
<protein>
    <submittedName>
        <fullName evidence="6">DoxX family protein</fullName>
    </submittedName>
</protein>
<evidence type="ECO:0000256" key="1">
    <source>
        <dbReference type="ARBA" id="ARBA00004141"/>
    </source>
</evidence>
<evidence type="ECO:0000313" key="7">
    <source>
        <dbReference type="Proteomes" id="UP001596189"/>
    </source>
</evidence>
<evidence type="ECO:0000256" key="4">
    <source>
        <dbReference type="ARBA" id="ARBA00023136"/>
    </source>
</evidence>
<feature type="compositionally biased region" description="Basic and acidic residues" evidence="5">
    <location>
        <begin position="146"/>
        <end position="170"/>
    </location>
</feature>
<comment type="subcellular location">
    <subcellularLocation>
        <location evidence="1">Membrane</location>
        <topology evidence="1">Multi-pass membrane protein</topology>
    </subcellularLocation>
</comment>
<evidence type="ECO:0000256" key="2">
    <source>
        <dbReference type="ARBA" id="ARBA00022692"/>
    </source>
</evidence>
<keyword evidence="7" id="KW-1185">Reference proteome</keyword>
<keyword evidence="3" id="KW-1133">Transmembrane helix</keyword>
<keyword evidence="2" id="KW-0812">Transmembrane</keyword>
<sequence length="189" mass="20143">MSVVRRIARPLLALTFVDGGWDSFRHPAEKAKKAAPVLEKVAPVLGLPNDPEMLVRANGLAMMGAGVLFATNRAPRTSALVLAATLVPTTVAGHPFWEADDPATKRQQRLHFFKNLGMLGGLLLAIVDTEGKPGLSWRAQRAAKDAKRAAGAAKKDARHAAHDARREAKLAKARAKAQVADVLPDLPGS</sequence>
<accession>A0ABW1JHE1</accession>
<proteinExistence type="predicted"/>
<keyword evidence="4" id="KW-0472">Membrane</keyword>
<dbReference type="RefSeq" id="WP_345714842.1">
    <property type="nucleotide sequence ID" value="NZ_BAABFP010000002.1"/>
</dbReference>
<gene>
    <name evidence="6" type="ORF">ACFQDO_15080</name>
</gene>
<evidence type="ECO:0000256" key="3">
    <source>
        <dbReference type="ARBA" id="ARBA00022989"/>
    </source>
</evidence>
<dbReference type="InterPro" id="IPR032808">
    <property type="entry name" value="DoxX"/>
</dbReference>
<reference evidence="7" key="1">
    <citation type="journal article" date="2019" name="Int. J. Syst. Evol. Microbiol.">
        <title>The Global Catalogue of Microorganisms (GCM) 10K type strain sequencing project: providing services to taxonomists for standard genome sequencing and annotation.</title>
        <authorList>
            <consortium name="The Broad Institute Genomics Platform"/>
            <consortium name="The Broad Institute Genome Sequencing Center for Infectious Disease"/>
            <person name="Wu L."/>
            <person name="Ma J."/>
        </authorList>
    </citation>
    <scope>NUCLEOTIDE SEQUENCE [LARGE SCALE GENOMIC DNA]</scope>
    <source>
        <strain evidence="7">KACC 14249</strain>
    </source>
</reference>
<name>A0ABW1JHE1_9ACTN</name>
<dbReference type="Pfam" id="PF07681">
    <property type="entry name" value="DoxX"/>
    <property type="match status" value="1"/>
</dbReference>
<dbReference type="EMBL" id="JBHSRD010000004">
    <property type="protein sequence ID" value="MFC6008460.1"/>
    <property type="molecule type" value="Genomic_DNA"/>
</dbReference>